<evidence type="ECO:0000313" key="4">
    <source>
        <dbReference type="Proteomes" id="UP001606210"/>
    </source>
</evidence>
<keyword evidence="1" id="KW-0812">Transmembrane</keyword>
<dbReference type="Pfam" id="PF12697">
    <property type="entry name" value="Abhydrolase_6"/>
    <property type="match status" value="1"/>
</dbReference>
<dbReference type="SUPFAM" id="SSF53474">
    <property type="entry name" value="alpha/beta-Hydrolases"/>
    <property type="match status" value="2"/>
</dbReference>
<evidence type="ECO:0000256" key="1">
    <source>
        <dbReference type="SAM" id="Phobius"/>
    </source>
</evidence>
<dbReference type="RefSeq" id="WP_394481632.1">
    <property type="nucleotide sequence ID" value="NZ_JBIGHV010000007.1"/>
</dbReference>
<keyword evidence="3" id="KW-0378">Hydrolase</keyword>
<accession>A0ABW7F604</accession>
<keyword evidence="4" id="KW-1185">Reference proteome</keyword>
<protein>
    <submittedName>
        <fullName evidence="3">Alpha/beta fold hydrolase</fullName>
    </submittedName>
</protein>
<evidence type="ECO:0000313" key="3">
    <source>
        <dbReference type="EMBL" id="MFG6432066.1"/>
    </source>
</evidence>
<dbReference type="InterPro" id="IPR029058">
    <property type="entry name" value="AB_hydrolase_fold"/>
</dbReference>
<feature type="transmembrane region" description="Helical" evidence="1">
    <location>
        <begin position="646"/>
        <end position="663"/>
    </location>
</feature>
<name>A0ABW7F604_9BURK</name>
<dbReference type="Proteomes" id="UP001606210">
    <property type="component" value="Unassembled WGS sequence"/>
</dbReference>
<gene>
    <name evidence="3" type="ORF">ACG00Y_19245</name>
</gene>
<organism evidence="3 4">
    <name type="scientific">Pelomonas parva</name>
    <dbReference type="NCBI Taxonomy" id="3299032"/>
    <lineage>
        <taxon>Bacteria</taxon>
        <taxon>Pseudomonadati</taxon>
        <taxon>Pseudomonadota</taxon>
        <taxon>Betaproteobacteria</taxon>
        <taxon>Burkholderiales</taxon>
        <taxon>Sphaerotilaceae</taxon>
        <taxon>Roseateles</taxon>
    </lineage>
</organism>
<sequence>MKKIVWVLVALLTASALWVLVAIRTPARAAVCEGMRAGMRVHDAQSAQRLAIVLHGMGKTPSDVDPVAQTLLTSPQYQGTTRVVVPALPFSVLSTARAEDVTACLLEVVDQEWQARKTAGQPYQSVLLVGHSMGSLFARKLYVVARGELASAPFEKDLRQALGLAEDSTALVAPREWVAKVERIVLLGAINRGWSVDHHMPLLRMAQMQAGLAFNRFVQAVGGPPFAVMSTRKGAPFVTQLRLQWLEAVDCAGRLQAPTLTNTTGTRCQGGIDAPMQEVVQLLGTQDDLVRPGDSIDAVAGRKFAYIEVPHSDHGNVVDMAASAPAATPGQTFSDEELREQRRALKRAERFLAALDPQGDRDTPPELVTARGDPDFDVKHLVFVMHGIRDEGFWTERLGGRVRDQLLTQPDCQPGEGKPPCKVKLEVSSYGYFPMLSFLKPGARDEKVEWLMDRYAEARAQYPNAKFYYVGHSHGTYLLKEALKKYESVRFERVALAGSVLRTDQDWLALLKTGRIKGVLNLSADADWVVAFFPNALEQLGLQDMGGAGFYGFSKHDSQGFEQFPKDAASWVGGGHGAAVSEDWWDHVAGFIATGRRPTPDGELLREKPHWLVEAGGRVAPAIWLLLATVVVLGVWLIVRSKLREWAKTLALISYAGGVWFVLTSV</sequence>
<dbReference type="InterPro" id="IPR000073">
    <property type="entry name" value="AB_hydrolase_1"/>
</dbReference>
<feature type="transmembrane region" description="Helical" evidence="1">
    <location>
        <begin position="622"/>
        <end position="639"/>
    </location>
</feature>
<evidence type="ECO:0000259" key="2">
    <source>
        <dbReference type="Pfam" id="PF12697"/>
    </source>
</evidence>
<reference evidence="3 4" key="1">
    <citation type="submission" date="2024-08" db="EMBL/GenBank/DDBJ databases">
        <authorList>
            <person name="Lu H."/>
        </authorList>
    </citation>
    <scope>NUCLEOTIDE SEQUENCE [LARGE SCALE GENOMIC DNA]</scope>
    <source>
        <strain evidence="3 4">LYH14W</strain>
    </source>
</reference>
<keyword evidence="1" id="KW-0472">Membrane</keyword>
<keyword evidence="1" id="KW-1133">Transmembrane helix</keyword>
<comment type="caution">
    <text evidence="3">The sequence shown here is derived from an EMBL/GenBank/DDBJ whole genome shotgun (WGS) entry which is preliminary data.</text>
</comment>
<dbReference type="Gene3D" id="3.40.50.1820">
    <property type="entry name" value="alpha/beta hydrolase"/>
    <property type="match status" value="1"/>
</dbReference>
<dbReference type="GO" id="GO:0016787">
    <property type="term" value="F:hydrolase activity"/>
    <property type="evidence" value="ECO:0007669"/>
    <property type="project" value="UniProtKB-KW"/>
</dbReference>
<feature type="domain" description="AB hydrolase-1" evidence="2">
    <location>
        <begin position="52"/>
        <end position="318"/>
    </location>
</feature>
<dbReference type="EMBL" id="JBIGHV010000007">
    <property type="protein sequence ID" value="MFG6432066.1"/>
    <property type="molecule type" value="Genomic_DNA"/>
</dbReference>
<proteinExistence type="predicted"/>